<evidence type="ECO:0000256" key="3">
    <source>
        <dbReference type="ARBA" id="ARBA00023125"/>
    </source>
</evidence>
<protein>
    <submittedName>
        <fullName evidence="6">Transcriptional regulator, LysR family</fullName>
    </submittedName>
</protein>
<gene>
    <name evidence="6" type="ordered locus">Amet_3875</name>
</gene>
<keyword evidence="3" id="KW-0238">DNA-binding</keyword>
<keyword evidence="7" id="KW-1185">Reference proteome</keyword>
<evidence type="ECO:0000256" key="2">
    <source>
        <dbReference type="ARBA" id="ARBA00023015"/>
    </source>
</evidence>
<evidence type="ECO:0000313" key="6">
    <source>
        <dbReference type="EMBL" id="ABR49982.1"/>
    </source>
</evidence>
<dbReference type="KEGG" id="amt:Amet_3875"/>
<dbReference type="Gene3D" id="3.40.190.290">
    <property type="match status" value="1"/>
</dbReference>
<dbReference type="FunFam" id="1.10.10.10:FF:000001">
    <property type="entry name" value="LysR family transcriptional regulator"/>
    <property type="match status" value="1"/>
</dbReference>
<evidence type="ECO:0000313" key="7">
    <source>
        <dbReference type="Proteomes" id="UP000001572"/>
    </source>
</evidence>
<evidence type="ECO:0000256" key="1">
    <source>
        <dbReference type="ARBA" id="ARBA00009437"/>
    </source>
</evidence>
<dbReference type="GO" id="GO:0003677">
    <property type="term" value="F:DNA binding"/>
    <property type="evidence" value="ECO:0007669"/>
    <property type="project" value="UniProtKB-KW"/>
</dbReference>
<dbReference type="InterPro" id="IPR000847">
    <property type="entry name" value="LysR_HTH_N"/>
</dbReference>
<sequence>MELKQLQYFQVCAEQNSLTRAAEILYTTQPNVSMAIRALEKDVGAKLFIRKSKGVELTECGRRIYDYAMNVLKNVNLISETGRMSDQMTFSIATNPSSNMAVLFSQFYQKNNSSGIHFRYTECGAEQMIEMLHDRKYELGFVFVAENKRRALSQILERKHLEFIPLVMTDMVLYVGKENPLYGRSSILPQELLSLPFAQLEEDYFTINDMLESLMPNQVNGNMLERVMVTNSNHVMIQMLKHTNLCNLGSYWLRDVYRQYDFQRITISGFEEKVMFGYLKARMEPLTPMGKALLSFVEKALNEENVNLT</sequence>
<dbReference type="Proteomes" id="UP000001572">
    <property type="component" value="Chromosome"/>
</dbReference>
<dbReference type="STRING" id="293826.Amet_3875"/>
<dbReference type="EMBL" id="CP000724">
    <property type="protein sequence ID" value="ABR49982.1"/>
    <property type="molecule type" value="Genomic_DNA"/>
</dbReference>
<dbReference type="RefSeq" id="WP_012064937.1">
    <property type="nucleotide sequence ID" value="NC_009633.1"/>
</dbReference>
<organism evidence="6 7">
    <name type="scientific">Alkaliphilus metalliredigens (strain QYMF)</name>
    <dbReference type="NCBI Taxonomy" id="293826"/>
    <lineage>
        <taxon>Bacteria</taxon>
        <taxon>Bacillati</taxon>
        <taxon>Bacillota</taxon>
        <taxon>Clostridia</taxon>
        <taxon>Peptostreptococcales</taxon>
        <taxon>Natronincolaceae</taxon>
        <taxon>Alkaliphilus</taxon>
    </lineage>
</organism>
<name>A6TUW4_ALKMQ</name>
<dbReference type="GO" id="GO:0032993">
    <property type="term" value="C:protein-DNA complex"/>
    <property type="evidence" value="ECO:0007669"/>
    <property type="project" value="TreeGrafter"/>
</dbReference>
<dbReference type="AlphaFoldDB" id="A6TUW4"/>
<dbReference type="PANTHER" id="PTHR30346:SF0">
    <property type="entry name" value="HCA OPERON TRANSCRIPTIONAL ACTIVATOR HCAR"/>
    <property type="match status" value="1"/>
</dbReference>
<dbReference type="GO" id="GO:0003700">
    <property type="term" value="F:DNA-binding transcription factor activity"/>
    <property type="evidence" value="ECO:0007669"/>
    <property type="project" value="InterPro"/>
</dbReference>
<dbReference type="SUPFAM" id="SSF46785">
    <property type="entry name" value="Winged helix' DNA-binding domain"/>
    <property type="match status" value="1"/>
</dbReference>
<reference evidence="7" key="1">
    <citation type="journal article" date="2016" name="Genome Announc.">
        <title>Complete genome sequence of Alkaliphilus metalliredigens strain QYMF, an alkaliphilic and metal-reducing bacterium isolated from borax-contaminated leachate ponds.</title>
        <authorList>
            <person name="Hwang C."/>
            <person name="Copeland A."/>
            <person name="Lucas S."/>
            <person name="Lapidus A."/>
            <person name="Barry K."/>
            <person name="Detter J.C."/>
            <person name="Glavina Del Rio T."/>
            <person name="Hammon N."/>
            <person name="Israni S."/>
            <person name="Dalin E."/>
            <person name="Tice H."/>
            <person name="Pitluck S."/>
            <person name="Chertkov O."/>
            <person name="Brettin T."/>
            <person name="Bruce D."/>
            <person name="Han C."/>
            <person name="Schmutz J."/>
            <person name="Larimer F."/>
            <person name="Land M.L."/>
            <person name="Hauser L."/>
            <person name="Kyrpides N."/>
            <person name="Mikhailova N."/>
            <person name="Ye Q."/>
            <person name="Zhou J."/>
            <person name="Richardson P."/>
            <person name="Fields M.W."/>
        </authorList>
    </citation>
    <scope>NUCLEOTIDE SEQUENCE [LARGE SCALE GENOMIC DNA]</scope>
    <source>
        <strain evidence="7">QYMF</strain>
    </source>
</reference>
<dbReference type="Gene3D" id="1.10.10.10">
    <property type="entry name" value="Winged helix-like DNA-binding domain superfamily/Winged helix DNA-binding domain"/>
    <property type="match status" value="1"/>
</dbReference>
<dbReference type="Pfam" id="PF03466">
    <property type="entry name" value="LysR_substrate"/>
    <property type="match status" value="1"/>
</dbReference>
<dbReference type="eggNOG" id="COG0583">
    <property type="taxonomic scope" value="Bacteria"/>
</dbReference>
<dbReference type="SUPFAM" id="SSF53850">
    <property type="entry name" value="Periplasmic binding protein-like II"/>
    <property type="match status" value="1"/>
</dbReference>
<proteinExistence type="inferred from homology"/>
<dbReference type="InterPro" id="IPR036390">
    <property type="entry name" value="WH_DNA-bd_sf"/>
</dbReference>
<dbReference type="InterPro" id="IPR036388">
    <property type="entry name" value="WH-like_DNA-bd_sf"/>
</dbReference>
<dbReference type="PRINTS" id="PR00039">
    <property type="entry name" value="HTHLYSR"/>
</dbReference>
<dbReference type="InterPro" id="IPR005119">
    <property type="entry name" value="LysR_subst-bd"/>
</dbReference>
<comment type="similarity">
    <text evidence="1">Belongs to the LysR transcriptional regulatory family.</text>
</comment>
<keyword evidence="4" id="KW-0804">Transcription</keyword>
<accession>A6TUW4</accession>
<dbReference type="CDD" id="cd05466">
    <property type="entry name" value="PBP2_LTTR_substrate"/>
    <property type="match status" value="1"/>
</dbReference>
<evidence type="ECO:0000256" key="4">
    <source>
        <dbReference type="ARBA" id="ARBA00023163"/>
    </source>
</evidence>
<dbReference type="HOGENOM" id="CLU_039613_32_0_9"/>
<keyword evidence="2" id="KW-0805">Transcription regulation</keyword>
<dbReference type="PANTHER" id="PTHR30346">
    <property type="entry name" value="TRANSCRIPTIONAL DUAL REGULATOR HCAR-RELATED"/>
    <property type="match status" value="1"/>
</dbReference>
<dbReference type="PROSITE" id="PS50931">
    <property type="entry name" value="HTH_LYSR"/>
    <property type="match status" value="1"/>
</dbReference>
<evidence type="ECO:0000259" key="5">
    <source>
        <dbReference type="PROSITE" id="PS50931"/>
    </source>
</evidence>
<dbReference type="OrthoDB" id="9803714at2"/>
<dbReference type="Pfam" id="PF00126">
    <property type="entry name" value="HTH_1"/>
    <property type="match status" value="1"/>
</dbReference>
<feature type="domain" description="HTH lysR-type" evidence="5">
    <location>
        <begin position="1"/>
        <end position="58"/>
    </location>
</feature>